<comment type="caution">
    <text evidence="1">The sequence shown here is derived from an EMBL/GenBank/DDBJ whole genome shotgun (WGS) entry which is preliminary data.</text>
</comment>
<protein>
    <submittedName>
        <fullName evidence="1">Uncharacterized protein</fullName>
    </submittedName>
</protein>
<gene>
    <name evidence="1" type="ORF">M0R45_019768</name>
</gene>
<dbReference type="Proteomes" id="UP001457282">
    <property type="component" value="Unassembled WGS sequence"/>
</dbReference>
<accession>A0AAW1X9K5</accession>
<name>A0AAW1X9K5_RUBAR</name>
<evidence type="ECO:0000313" key="1">
    <source>
        <dbReference type="EMBL" id="KAK9932533.1"/>
    </source>
</evidence>
<reference evidence="1 2" key="1">
    <citation type="journal article" date="2023" name="G3 (Bethesda)">
        <title>A chromosome-length genome assembly and annotation of blackberry (Rubus argutus, cv. 'Hillquist').</title>
        <authorList>
            <person name="Bruna T."/>
            <person name="Aryal R."/>
            <person name="Dudchenko O."/>
            <person name="Sargent D.J."/>
            <person name="Mead D."/>
            <person name="Buti M."/>
            <person name="Cavallini A."/>
            <person name="Hytonen T."/>
            <person name="Andres J."/>
            <person name="Pham M."/>
            <person name="Weisz D."/>
            <person name="Mascagni F."/>
            <person name="Usai G."/>
            <person name="Natali L."/>
            <person name="Bassil N."/>
            <person name="Fernandez G.E."/>
            <person name="Lomsadze A."/>
            <person name="Armour M."/>
            <person name="Olukolu B."/>
            <person name="Poorten T."/>
            <person name="Britton C."/>
            <person name="Davik J."/>
            <person name="Ashrafi H."/>
            <person name="Aiden E.L."/>
            <person name="Borodovsky M."/>
            <person name="Worthington M."/>
        </authorList>
    </citation>
    <scope>NUCLEOTIDE SEQUENCE [LARGE SCALE GENOMIC DNA]</scope>
    <source>
        <strain evidence="1">PI 553951</strain>
    </source>
</reference>
<dbReference type="EMBL" id="JBEDUW010000004">
    <property type="protein sequence ID" value="KAK9932533.1"/>
    <property type="molecule type" value="Genomic_DNA"/>
</dbReference>
<sequence length="69" mass="7474">MRLWCRLHGELGFGGRQDGRWVCGLGVMPGDVVSLVIGARIELLLGGETVEAEQRYGLNWVDEVAGGFA</sequence>
<evidence type="ECO:0000313" key="2">
    <source>
        <dbReference type="Proteomes" id="UP001457282"/>
    </source>
</evidence>
<proteinExistence type="predicted"/>
<dbReference type="AlphaFoldDB" id="A0AAW1X9K5"/>
<organism evidence="1 2">
    <name type="scientific">Rubus argutus</name>
    <name type="common">Southern blackberry</name>
    <dbReference type="NCBI Taxonomy" id="59490"/>
    <lineage>
        <taxon>Eukaryota</taxon>
        <taxon>Viridiplantae</taxon>
        <taxon>Streptophyta</taxon>
        <taxon>Embryophyta</taxon>
        <taxon>Tracheophyta</taxon>
        <taxon>Spermatophyta</taxon>
        <taxon>Magnoliopsida</taxon>
        <taxon>eudicotyledons</taxon>
        <taxon>Gunneridae</taxon>
        <taxon>Pentapetalae</taxon>
        <taxon>rosids</taxon>
        <taxon>fabids</taxon>
        <taxon>Rosales</taxon>
        <taxon>Rosaceae</taxon>
        <taxon>Rosoideae</taxon>
        <taxon>Rosoideae incertae sedis</taxon>
        <taxon>Rubus</taxon>
    </lineage>
</organism>
<keyword evidence="2" id="KW-1185">Reference proteome</keyword>